<evidence type="ECO:0000313" key="6">
    <source>
        <dbReference type="Proteomes" id="UP000241507"/>
    </source>
</evidence>
<dbReference type="Gene3D" id="3.30.70.1230">
    <property type="entry name" value="Nucleotide cyclase"/>
    <property type="match status" value="1"/>
</dbReference>
<evidence type="ECO:0000256" key="3">
    <source>
        <dbReference type="ARBA" id="ARBA00023163"/>
    </source>
</evidence>
<protein>
    <submittedName>
        <fullName evidence="5">DUF4242 domain-containing protein</fullName>
    </submittedName>
</protein>
<dbReference type="PANTHER" id="PTHR43280:SF2">
    <property type="entry name" value="HTH-TYPE TRANSCRIPTIONAL REGULATOR EXSA"/>
    <property type="match status" value="1"/>
</dbReference>
<dbReference type="InterPro" id="IPR018060">
    <property type="entry name" value="HTH_AraC"/>
</dbReference>
<keyword evidence="1" id="KW-0805">Transcription regulation</keyword>
<dbReference type="SUPFAM" id="SSF55073">
    <property type="entry name" value="Nucleotide cyclase"/>
    <property type="match status" value="1"/>
</dbReference>
<feature type="domain" description="HTH araC/xylS-type" evidence="4">
    <location>
        <begin position="265"/>
        <end position="364"/>
    </location>
</feature>
<sequence length="366" mass="42022">MPIYMDRHDVSNTVTAENVAQLHHQDLKIQHKFECRGLTYWFDEKRKIAFCLVEAPNEEAIVEMHRQAHGEVPNQIIEVDIAVVESFLGRIEDPESEHREALKIIDEPAFRIIMITGFDDCAFNTGKNKPPNLAQYLKSMGNVFGNFDGRIVKQQQYNFLISFKSVSKAIRCAIEIQKHFSERCKANDCSQLSLKTGICPGIPFSGKESFFKDSVQMAKRLYCISDSKMVVSHEVKMLYSDENPDVPLDRELFLLLDPSDEKFINSLMTYMEENWQNPNLQLSDIESFLGSSKSQVYRKLKSLTGTSPNNFIKNYRLQNAFELIKNQIGNISEVAFQVGFNSPSYFAKCFHKRYGILPSDLLQVIE</sequence>
<dbReference type="PROSITE" id="PS01124">
    <property type="entry name" value="HTH_ARAC_FAMILY_2"/>
    <property type="match status" value="1"/>
</dbReference>
<accession>A0A2R3Z4G4</accession>
<keyword evidence="2" id="KW-0238">DNA-binding</keyword>
<dbReference type="RefSeq" id="WP_107011933.1">
    <property type="nucleotide sequence ID" value="NZ_CP028136.1"/>
</dbReference>
<dbReference type="InterPro" id="IPR029787">
    <property type="entry name" value="Nucleotide_cyclase"/>
</dbReference>
<reference evidence="6" key="1">
    <citation type="submission" date="2018-03" db="EMBL/GenBank/DDBJ databases">
        <title>Gramella fulva sp. nov., isolated from a dry surface of tidal flat.</title>
        <authorList>
            <person name="Hwang S.H."/>
            <person name="Hwang W.M."/>
            <person name="Kang K."/>
            <person name="Ahn T.-Y."/>
        </authorList>
    </citation>
    <scope>NUCLEOTIDE SEQUENCE [LARGE SCALE GENOMIC DNA]</scope>
    <source>
        <strain evidence="6">SH35</strain>
    </source>
</reference>
<dbReference type="Pfam" id="PF12833">
    <property type="entry name" value="HTH_18"/>
    <property type="match status" value="1"/>
</dbReference>
<name>A0A2R3Z4G4_9FLAO</name>
<dbReference type="Proteomes" id="UP000241507">
    <property type="component" value="Chromosome"/>
</dbReference>
<dbReference type="InterPro" id="IPR009057">
    <property type="entry name" value="Homeodomain-like_sf"/>
</dbReference>
<dbReference type="InterPro" id="IPR042557">
    <property type="entry name" value="SCO4226"/>
</dbReference>
<proteinExistence type="predicted"/>
<keyword evidence="3" id="KW-0804">Transcription</keyword>
<dbReference type="GO" id="GO:0003700">
    <property type="term" value="F:DNA-binding transcription factor activity"/>
    <property type="evidence" value="ECO:0007669"/>
    <property type="project" value="InterPro"/>
</dbReference>
<dbReference type="EMBL" id="CP028136">
    <property type="protein sequence ID" value="AVR45155.1"/>
    <property type="molecule type" value="Genomic_DNA"/>
</dbReference>
<evidence type="ECO:0000256" key="1">
    <source>
        <dbReference type="ARBA" id="ARBA00023015"/>
    </source>
</evidence>
<dbReference type="KEGG" id="grs:C7S20_07645"/>
<dbReference type="PANTHER" id="PTHR43280">
    <property type="entry name" value="ARAC-FAMILY TRANSCRIPTIONAL REGULATOR"/>
    <property type="match status" value="1"/>
</dbReference>
<dbReference type="SMART" id="SM00342">
    <property type="entry name" value="HTH_ARAC"/>
    <property type="match status" value="1"/>
</dbReference>
<dbReference type="OrthoDB" id="135231at2"/>
<dbReference type="Gene3D" id="3.30.70.3090">
    <property type="entry name" value="ORF SCO4226, nickel-binding ferredoxin-like monomer"/>
    <property type="match status" value="1"/>
</dbReference>
<dbReference type="InterPro" id="IPR025336">
    <property type="entry name" value="SCO4226-like"/>
</dbReference>
<dbReference type="InterPro" id="IPR020449">
    <property type="entry name" value="Tscrpt_reg_AraC-type_HTH"/>
</dbReference>
<dbReference type="Gene3D" id="1.10.10.60">
    <property type="entry name" value="Homeodomain-like"/>
    <property type="match status" value="2"/>
</dbReference>
<dbReference type="GO" id="GO:0043565">
    <property type="term" value="F:sequence-specific DNA binding"/>
    <property type="evidence" value="ECO:0007669"/>
    <property type="project" value="InterPro"/>
</dbReference>
<dbReference type="AlphaFoldDB" id="A0A2R3Z4G4"/>
<evidence type="ECO:0000256" key="2">
    <source>
        <dbReference type="ARBA" id="ARBA00023125"/>
    </source>
</evidence>
<evidence type="ECO:0000259" key="4">
    <source>
        <dbReference type="PROSITE" id="PS01124"/>
    </source>
</evidence>
<gene>
    <name evidence="5" type="ORF">C7S20_07645</name>
</gene>
<organism evidence="5 6">
    <name type="scientific">Christiangramia fulva</name>
    <dbReference type="NCBI Taxonomy" id="2126553"/>
    <lineage>
        <taxon>Bacteria</taxon>
        <taxon>Pseudomonadati</taxon>
        <taxon>Bacteroidota</taxon>
        <taxon>Flavobacteriia</taxon>
        <taxon>Flavobacteriales</taxon>
        <taxon>Flavobacteriaceae</taxon>
        <taxon>Christiangramia</taxon>
    </lineage>
</organism>
<evidence type="ECO:0000313" key="5">
    <source>
        <dbReference type="EMBL" id="AVR45155.1"/>
    </source>
</evidence>
<dbReference type="PRINTS" id="PR00032">
    <property type="entry name" value="HTHARAC"/>
</dbReference>
<dbReference type="Pfam" id="PF14026">
    <property type="entry name" value="SCO4226-like"/>
    <property type="match status" value="1"/>
</dbReference>
<dbReference type="SUPFAM" id="SSF46689">
    <property type="entry name" value="Homeodomain-like"/>
    <property type="match status" value="1"/>
</dbReference>
<keyword evidence="6" id="KW-1185">Reference proteome</keyword>